<evidence type="ECO:0000313" key="2">
    <source>
        <dbReference type="Proteomes" id="UP001362999"/>
    </source>
</evidence>
<dbReference type="AlphaFoldDB" id="A0AAW0AQH1"/>
<gene>
    <name evidence="1" type="ORF">R3P38DRAFT_3570790</name>
</gene>
<reference evidence="1 2" key="1">
    <citation type="journal article" date="2024" name="J Genomics">
        <title>Draft genome sequencing and assembly of Favolaschia claudopus CIRM-BRFM 2984 isolated from oak limbs.</title>
        <authorList>
            <person name="Navarro D."/>
            <person name="Drula E."/>
            <person name="Chaduli D."/>
            <person name="Cazenave R."/>
            <person name="Ahrendt S."/>
            <person name="Wang J."/>
            <person name="Lipzen A."/>
            <person name="Daum C."/>
            <person name="Barry K."/>
            <person name="Grigoriev I.V."/>
            <person name="Favel A."/>
            <person name="Rosso M.N."/>
            <person name="Martin F."/>
        </authorList>
    </citation>
    <scope>NUCLEOTIDE SEQUENCE [LARGE SCALE GENOMIC DNA]</scope>
    <source>
        <strain evidence="1 2">CIRM-BRFM 2984</strain>
    </source>
</reference>
<accession>A0AAW0AQH1</accession>
<dbReference type="EMBL" id="JAWWNJ010000054">
    <property type="protein sequence ID" value="KAK7015348.1"/>
    <property type="molecule type" value="Genomic_DNA"/>
</dbReference>
<organism evidence="1 2">
    <name type="scientific">Favolaschia claudopus</name>
    <dbReference type="NCBI Taxonomy" id="2862362"/>
    <lineage>
        <taxon>Eukaryota</taxon>
        <taxon>Fungi</taxon>
        <taxon>Dikarya</taxon>
        <taxon>Basidiomycota</taxon>
        <taxon>Agaricomycotina</taxon>
        <taxon>Agaricomycetes</taxon>
        <taxon>Agaricomycetidae</taxon>
        <taxon>Agaricales</taxon>
        <taxon>Marasmiineae</taxon>
        <taxon>Mycenaceae</taxon>
        <taxon>Favolaschia</taxon>
    </lineage>
</organism>
<evidence type="ECO:0000313" key="1">
    <source>
        <dbReference type="EMBL" id="KAK7015348.1"/>
    </source>
</evidence>
<dbReference type="Proteomes" id="UP001362999">
    <property type="component" value="Unassembled WGS sequence"/>
</dbReference>
<comment type="caution">
    <text evidence="1">The sequence shown here is derived from an EMBL/GenBank/DDBJ whole genome shotgun (WGS) entry which is preliminary data.</text>
</comment>
<name>A0AAW0AQH1_9AGAR</name>
<proteinExistence type="predicted"/>
<sequence>MASRGPPAARRSCVARQLSVRTKQKNSVTQKAAGVFLLNEVDSYRYLLPWNLVPLEHEPHVTDAVLGPWKLVALCDFPYEVPIRRENPGLHDGHSMEDHLVPGIGRVHWGLCSVSDPKQWGYCTPNERAVCCKGLRRACWRRGMQD</sequence>
<protein>
    <submittedName>
        <fullName evidence="1">Uncharacterized protein</fullName>
    </submittedName>
</protein>
<keyword evidence="2" id="KW-1185">Reference proteome</keyword>